<dbReference type="InterPro" id="IPR025997">
    <property type="entry name" value="SBP_2_dom"/>
</dbReference>
<dbReference type="GO" id="GO:0030246">
    <property type="term" value="F:carbohydrate binding"/>
    <property type="evidence" value="ECO:0007669"/>
    <property type="project" value="UniProtKB-ARBA"/>
</dbReference>
<dbReference type="Gene3D" id="3.40.50.2300">
    <property type="match status" value="2"/>
</dbReference>
<keyword evidence="3" id="KW-0732">Signal</keyword>
<dbReference type="Proteomes" id="UP000298173">
    <property type="component" value="Unassembled WGS sequence"/>
</dbReference>
<dbReference type="RefSeq" id="WP_134502192.1">
    <property type="nucleotide sequence ID" value="NZ_SOEY01000009.1"/>
</dbReference>
<feature type="region of interest" description="Disordered" evidence="4">
    <location>
        <begin position="1"/>
        <end position="26"/>
    </location>
</feature>
<evidence type="ECO:0000313" key="6">
    <source>
        <dbReference type="EMBL" id="TFB74997.1"/>
    </source>
</evidence>
<evidence type="ECO:0000259" key="5">
    <source>
        <dbReference type="Pfam" id="PF13407"/>
    </source>
</evidence>
<comment type="subcellular location">
    <subcellularLocation>
        <location evidence="1">Cell envelope</location>
    </subcellularLocation>
</comment>
<keyword evidence="7" id="KW-1185">Reference proteome</keyword>
<dbReference type="InterPro" id="IPR028082">
    <property type="entry name" value="Peripla_BP_I"/>
</dbReference>
<evidence type="ECO:0000313" key="7">
    <source>
        <dbReference type="Proteomes" id="UP000298173"/>
    </source>
</evidence>
<proteinExistence type="inferred from homology"/>
<dbReference type="SUPFAM" id="SSF53822">
    <property type="entry name" value="Periplasmic binding protein-like I"/>
    <property type="match status" value="1"/>
</dbReference>
<evidence type="ECO:0000256" key="2">
    <source>
        <dbReference type="ARBA" id="ARBA00007639"/>
    </source>
</evidence>
<comment type="similarity">
    <text evidence="2">Belongs to the bacterial solute-binding protein 2 family.</text>
</comment>
<sequence length="362" mass="38192">MSHSNFTAGVSPDRPKKRSSRNPIGLRGRLGRFGSAVAIGSGLVLILGACSTPAEGGDAAASDGSGVDGKQISYVSFGQQYEFIVGLTLAITEKLEGAGATVTVLDGRSDPNLQTTQVQDSLAKQPDALIIDPVDPTLMITGFEDAAAQGVPVFAPESRPDDVEYTGWVGYDSIAAGAMGADTLAGLVGEKGTVLQLRGAEASQQAQLRKKGFDDQMAAKYPNITVQDLNTEWTAENANSMVLDAFTANPDIVGIWSHNDEMLRGAFEALDVLKLNAPVGEEGHIAVVGHDGTPLALERIRTGVQDATVAYDAIGMGNEIGEKIIAYFAGDDFEQDTILQPYLVDESNVDDENHWGNLPALQ</sequence>
<dbReference type="OrthoDB" id="7322203at2"/>
<evidence type="ECO:0000256" key="4">
    <source>
        <dbReference type="SAM" id="MobiDB-lite"/>
    </source>
</evidence>
<organism evidence="6 7">
    <name type="scientific">Cryobacterium glaciale</name>
    <dbReference type="NCBI Taxonomy" id="1259145"/>
    <lineage>
        <taxon>Bacteria</taxon>
        <taxon>Bacillati</taxon>
        <taxon>Actinomycetota</taxon>
        <taxon>Actinomycetes</taxon>
        <taxon>Micrococcales</taxon>
        <taxon>Microbacteriaceae</taxon>
        <taxon>Cryobacterium</taxon>
    </lineage>
</organism>
<dbReference type="PANTHER" id="PTHR46847:SF1">
    <property type="entry name" value="D-ALLOSE-BINDING PERIPLASMIC PROTEIN-RELATED"/>
    <property type="match status" value="1"/>
</dbReference>
<reference evidence="6 7" key="1">
    <citation type="submission" date="2019-03" db="EMBL/GenBank/DDBJ databases">
        <title>Genomics of glacier-inhabiting Cryobacterium strains.</title>
        <authorList>
            <person name="Liu Q."/>
            <person name="Xin Y.-H."/>
        </authorList>
    </citation>
    <scope>NUCLEOTIDE SEQUENCE [LARGE SCALE GENOMIC DNA]</scope>
    <source>
        <strain evidence="6 7">HLT2-23</strain>
    </source>
</reference>
<dbReference type="Pfam" id="PF13407">
    <property type="entry name" value="Peripla_BP_4"/>
    <property type="match status" value="1"/>
</dbReference>
<name>A0A4R8UZT1_9MICO</name>
<gene>
    <name evidence="6" type="ORF">E3O06_06580</name>
</gene>
<evidence type="ECO:0000256" key="3">
    <source>
        <dbReference type="ARBA" id="ARBA00022729"/>
    </source>
</evidence>
<dbReference type="EMBL" id="SOEY01000009">
    <property type="protein sequence ID" value="TFB74997.1"/>
    <property type="molecule type" value="Genomic_DNA"/>
</dbReference>
<dbReference type="AlphaFoldDB" id="A0A4R8UZT1"/>
<dbReference type="GO" id="GO:0030313">
    <property type="term" value="C:cell envelope"/>
    <property type="evidence" value="ECO:0007669"/>
    <property type="project" value="UniProtKB-SubCell"/>
</dbReference>
<evidence type="ECO:0000256" key="1">
    <source>
        <dbReference type="ARBA" id="ARBA00004196"/>
    </source>
</evidence>
<accession>A0A4R8UZT1</accession>
<dbReference type="CDD" id="cd01536">
    <property type="entry name" value="PBP1_ABC_sugar_binding-like"/>
    <property type="match status" value="1"/>
</dbReference>
<dbReference type="PANTHER" id="PTHR46847">
    <property type="entry name" value="D-ALLOSE-BINDING PERIPLASMIC PROTEIN-RELATED"/>
    <property type="match status" value="1"/>
</dbReference>
<comment type="caution">
    <text evidence="6">The sequence shown here is derived from an EMBL/GenBank/DDBJ whole genome shotgun (WGS) entry which is preliminary data.</text>
</comment>
<protein>
    <submittedName>
        <fullName evidence="6">Sugar ABC transporter substrate-binding protein</fullName>
    </submittedName>
</protein>
<feature type="domain" description="Periplasmic binding protein" evidence="5">
    <location>
        <begin position="82"/>
        <end position="325"/>
    </location>
</feature>